<dbReference type="AlphaFoldDB" id="A0AAW0K1X2"/>
<comment type="caution">
    <text evidence="1">The sequence shown here is derived from an EMBL/GenBank/DDBJ whole genome shotgun (WGS) entry which is preliminary data.</text>
</comment>
<evidence type="ECO:0008006" key="3">
    <source>
        <dbReference type="Google" id="ProtNLM"/>
    </source>
</evidence>
<organism evidence="1 2">
    <name type="scientific">Quercus suber</name>
    <name type="common">Cork oak</name>
    <dbReference type="NCBI Taxonomy" id="58331"/>
    <lineage>
        <taxon>Eukaryota</taxon>
        <taxon>Viridiplantae</taxon>
        <taxon>Streptophyta</taxon>
        <taxon>Embryophyta</taxon>
        <taxon>Tracheophyta</taxon>
        <taxon>Spermatophyta</taxon>
        <taxon>Magnoliopsida</taxon>
        <taxon>eudicotyledons</taxon>
        <taxon>Gunneridae</taxon>
        <taxon>Pentapetalae</taxon>
        <taxon>rosids</taxon>
        <taxon>fabids</taxon>
        <taxon>Fagales</taxon>
        <taxon>Fagaceae</taxon>
        <taxon>Quercus</taxon>
    </lineage>
</organism>
<proteinExistence type="predicted"/>
<reference evidence="1 2" key="1">
    <citation type="journal article" date="2018" name="Sci. Data">
        <title>The draft genome sequence of cork oak.</title>
        <authorList>
            <person name="Ramos A.M."/>
            <person name="Usie A."/>
            <person name="Barbosa P."/>
            <person name="Barros P.M."/>
            <person name="Capote T."/>
            <person name="Chaves I."/>
            <person name="Simoes F."/>
            <person name="Abreu I."/>
            <person name="Carrasquinho I."/>
            <person name="Faro C."/>
            <person name="Guimaraes J.B."/>
            <person name="Mendonca D."/>
            <person name="Nobrega F."/>
            <person name="Rodrigues L."/>
            <person name="Saibo N.J.M."/>
            <person name="Varela M.C."/>
            <person name="Egas C."/>
            <person name="Matos J."/>
            <person name="Miguel C.M."/>
            <person name="Oliveira M.M."/>
            <person name="Ricardo C.P."/>
            <person name="Goncalves S."/>
        </authorList>
    </citation>
    <scope>NUCLEOTIDE SEQUENCE [LARGE SCALE GENOMIC DNA]</scope>
    <source>
        <strain evidence="2">cv. HL8</strain>
    </source>
</reference>
<gene>
    <name evidence="1" type="ORF">CFP56_026524</name>
</gene>
<evidence type="ECO:0000313" key="2">
    <source>
        <dbReference type="Proteomes" id="UP000237347"/>
    </source>
</evidence>
<protein>
    <recommendedName>
        <fullName evidence="3">Transposase</fullName>
    </recommendedName>
</protein>
<sequence length="225" mass="26616">MWNEAILHSHGSIVSLLFIMKIIYLLELQPEILQTHLMDLCFSGTSAVKKRGRGKAKGINAGDGEIEVEIYDGKIITPKATREITILFHQKLNGVWTTFTKYPNSELETLYARYRAQRFKHKQPDEEVKKAFVESVKHHYSDWMFRIRNSIFQKYKEKEDRYKNGHSFILTPFWKEMVDKWMEGDWGDISLINKGNRNKFEIFSTTSSVPMAKYRYEIVYYIIIK</sequence>
<keyword evidence="2" id="KW-1185">Reference proteome</keyword>
<name>A0AAW0K1X2_QUESU</name>
<dbReference type="Proteomes" id="UP000237347">
    <property type="component" value="Unassembled WGS sequence"/>
</dbReference>
<accession>A0AAW0K1X2</accession>
<evidence type="ECO:0000313" key="1">
    <source>
        <dbReference type="EMBL" id="KAK7832481.1"/>
    </source>
</evidence>
<dbReference type="EMBL" id="PKMF04000424">
    <property type="protein sequence ID" value="KAK7832481.1"/>
    <property type="molecule type" value="Genomic_DNA"/>
</dbReference>